<dbReference type="GO" id="GO:0004029">
    <property type="term" value="F:aldehyde dehydrogenase (NAD+) activity"/>
    <property type="evidence" value="ECO:0007669"/>
    <property type="project" value="UniProtKB-EC"/>
</dbReference>
<keyword evidence="6" id="KW-1185">Reference proteome</keyword>
<dbReference type="InterPro" id="IPR016162">
    <property type="entry name" value="Ald_DH_N"/>
</dbReference>
<dbReference type="EC" id="1.2.1.3" evidence="2"/>
<dbReference type="AlphaFoldDB" id="A0A9W8RQM6"/>
<dbReference type="Pfam" id="PF00171">
    <property type="entry name" value="Aldedh"/>
    <property type="match status" value="1"/>
</dbReference>
<dbReference type="SUPFAM" id="SSF53720">
    <property type="entry name" value="ALDH-like"/>
    <property type="match status" value="1"/>
</dbReference>
<reference evidence="5" key="1">
    <citation type="submission" date="2022-09" db="EMBL/GenBank/DDBJ databases">
        <title>Fusarium specimens isolated from Avocado Roots.</title>
        <authorList>
            <person name="Stajich J."/>
            <person name="Roper C."/>
            <person name="Heimlech-Rivalta G."/>
        </authorList>
    </citation>
    <scope>NUCLEOTIDE SEQUENCE</scope>
    <source>
        <strain evidence="5">CF00136</strain>
    </source>
</reference>
<name>A0A9W8RQM6_9HYPO</name>
<evidence type="ECO:0000256" key="3">
    <source>
        <dbReference type="ARBA" id="ARBA00049194"/>
    </source>
</evidence>
<organism evidence="5 6">
    <name type="scientific">Fusarium torreyae</name>
    <dbReference type="NCBI Taxonomy" id="1237075"/>
    <lineage>
        <taxon>Eukaryota</taxon>
        <taxon>Fungi</taxon>
        <taxon>Dikarya</taxon>
        <taxon>Ascomycota</taxon>
        <taxon>Pezizomycotina</taxon>
        <taxon>Sordariomycetes</taxon>
        <taxon>Hypocreomycetidae</taxon>
        <taxon>Hypocreales</taxon>
        <taxon>Nectriaceae</taxon>
        <taxon>Fusarium</taxon>
    </lineage>
</organism>
<comment type="catalytic activity">
    <reaction evidence="3">
        <text>an aldehyde + NAD(+) + H2O = a carboxylate + NADH + 2 H(+)</text>
        <dbReference type="Rhea" id="RHEA:16185"/>
        <dbReference type="ChEBI" id="CHEBI:15377"/>
        <dbReference type="ChEBI" id="CHEBI:15378"/>
        <dbReference type="ChEBI" id="CHEBI:17478"/>
        <dbReference type="ChEBI" id="CHEBI:29067"/>
        <dbReference type="ChEBI" id="CHEBI:57540"/>
        <dbReference type="ChEBI" id="CHEBI:57945"/>
        <dbReference type="EC" id="1.2.1.3"/>
    </reaction>
</comment>
<dbReference type="EMBL" id="JAOQAZ010000036">
    <property type="protein sequence ID" value="KAJ4248455.1"/>
    <property type="molecule type" value="Genomic_DNA"/>
</dbReference>
<dbReference type="InterPro" id="IPR016161">
    <property type="entry name" value="Ald_DH/histidinol_DH"/>
</dbReference>
<proteinExistence type="inferred from homology"/>
<evidence type="ECO:0000256" key="2">
    <source>
        <dbReference type="ARBA" id="ARBA00024226"/>
    </source>
</evidence>
<dbReference type="OrthoDB" id="310895at2759"/>
<evidence type="ECO:0000256" key="1">
    <source>
        <dbReference type="ARBA" id="ARBA00009986"/>
    </source>
</evidence>
<evidence type="ECO:0000259" key="4">
    <source>
        <dbReference type="Pfam" id="PF00171"/>
    </source>
</evidence>
<gene>
    <name evidence="5" type="ORF">NW762_012792</name>
</gene>
<dbReference type="InterPro" id="IPR015590">
    <property type="entry name" value="Aldehyde_DH_dom"/>
</dbReference>
<dbReference type="PANTHER" id="PTHR11699">
    <property type="entry name" value="ALDEHYDE DEHYDROGENASE-RELATED"/>
    <property type="match status" value="1"/>
</dbReference>
<comment type="similarity">
    <text evidence="1">Belongs to the aldehyde dehydrogenase family.</text>
</comment>
<accession>A0A9W8RQM6</accession>
<feature type="domain" description="Aldehyde dehydrogenase" evidence="4">
    <location>
        <begin position="23"/>
        <end position="227"/>
    </location>
</feature>
<protein>
    <recommendedName>
        <fullName evidence="2">aldehyde dehydrogenase (NAD(+))</fullName>
        <ecNumber evidence="2">1.2.1.3</ecNumber>
    </recommendedName>
</protein>
<dbReference type="Proteomes" id="UP001152049">
    <property type="component" value="Unassembled WGS sequence"/>
</dbReference>
<dbReference type="Gene3D" id="3.40.605.10">
    <property type="entry name" value="Aldehyde Dehydrogenase, Chain A, domain 1"/>
    <property type="match status" value="1"/>
</dbReference>
<evidence type="ECO:0000313" key="5">
    <source>
        <dbReference type="EMBL" id="KAJ4248455.1"/>
    </source>
</evidence>
<evidence type="ECO:0000313" key="6">
    <source>
        <dbReference type="Proteomes" id="UP001152049"/>
    </source>
</evidence>
<comment type="caution">
    <text evidence="5">The sequence shown here is derived from an EMBL/GenBank/DDBJ whole genome shotgun (WGS) entry which is preliminary data.</text>
</comment>
<sequence length="247" mass="26377">MATSEMTFSPTSFNKLYINGEYVAAKSDATFEIRNPTDNTVVASEVPIAGQDDVDIAVSHAEAAFNGPWSQFSAAQRSDCLRKLADLMNEHLDPILRLDTLTTGNPVSLIPTRENGFDLAGWTDKQRGDYFPADDGFVKLVRHEPLGVCAAINPYNAPVASFMLKAAPCLATGNVLIVKPSEKSPLGSLAVASLFEKAGFPKAVVQVLSGDGSTGALLSAHMRVRKVGYVECQLGSMLETNDALTPV</sequence>